<feature type="domain" description="Pili assembly chaperone C-terminal" evidence="11">
    <location>
        <begin position="178"/>
        <end position="241"/>
    </location>
</feature>
<evidence type="ECO:0000313" key="13">
    <source>
        <dbReference type="Proteomes" id="UP001444146"/>
    </source>
</evidence>
<dbReference type="Proteomes" id="UP001444146">
    <property type="component" value="Unassembled WGS sequence"/>
</dbReference>
<dbReference type="InterPro" id="IPR001829">
    <property type="entry name" value="Pili_assmbl_chaperone_bac"/>
</dbReference>
<dbReference type="PANTHER" id="PTHR30251">
    <property type="entry name" value="PILUS ASSEMBLY CHAPERONE"/>
    <property type="match status" value="1"/>
</dbReference>
<keyword evidence="6 8" id="KW-0143">Chaperone</keyword>
<dbReference type="InterPro" id="IPR008962">
    <property type="entry name" value="PapD-like_sf"/>
</dbReference>
<evidence type="ECO:0000256" key="2">
    <source>
        <dbReference type="ARBA" id="ARBA00007399"/>
    </source>
</evidence>
<dbReference type="NCBIfam" id="NF007398">
    <property type="entry name" value="PRK09926.1"/>
    <property type="match status" value="1"/>
</dbReference>
<dbReference type="EMBL" id="JAYMYY010000002">
    <property type="protein sequence ID" value="MEO3989980.1"/>
    <property type="molecule type" value="Genomic_DNA"/>
</dbReference>
<keyword evidence="4 9" id="KW-0732">Signal</keyword>
<feature type="signal peptide" evidence="9">
    <location>
        <begin position="1"/>
        <end position="26"/>
    </location>
</feature>
<proteinExistence type="inferred from homology"/>
<keyword evidence="13" id="KW-1185">Reference proteome</keyword>
<dbReference type="SUPFAM" id="SSF49354">
    <property type="entry name" value="PapD-like"/>
    <property type="match status" value="1"/>
</dbReference>
<comment type="similarity">
    <text evidence="2 8">Belongs to the periplasmic pilus chaperone family.</text>
</comment>
<evidence type="ECO:0000259" key="11">
    <source>
        <dbReference type="Pfam" id="PF02753"/>
    </source>
</evidence>
<dbReference type="InterPro" id="IPR018046">
    <property type="entry name" value="Pili_assmbl_chaperone_CS"/>
</dbReference>
<evidence type="ECO:0000256" key="5">
    <source>
        <dbReference type="ARBA" id="ARBA00022764"/>
    </source>
</evidence>
<feature type="domain" description="Pili assembly chaperone N-terminal" evidence="10">
    <location>
        <begin position="28"/>
        <end position="152"/>
    </location>
</feature>
<dbReference type="SUPFAM" id="SSF49584">
    <property type="entry name" value="Periplasmic chaperone C-domain"/>
    <property type="match status" value="1"/>
</dbReference>
<name>A0ABV0HHN3_9ENTR</name>
<keyword evidence="3" id="KW-1029">Fimbrium biogenesis</keyword>
<evidence type="ECO:0000256" key="1">
    <source>
        <dbReference type="ARBA" id="ARBA00004418"/>
    </source>
</evidence>
<dbReference type="PROSITE" id="PS00635">
    <property type="entry name" value="PILI_CHAPERONE"/>
    <property type="match status" value="1"/>
</dbReference>
<protein>
    <submittedName>
        <fullName evidence="12">Fimbrial chaperone</fullName>
    </submittedName>
</protein>
<evidence type="ECO:0000313" key="12">
    <source>
        <dbReference type="EMBL" id="MEO3989980.1"/>
    </source>
</evidence>
<dbReference type="Gene3D" id="2.60.40.10">
    <property type="entry name" value="Immunoglobulins"/>
    <property type="match status" value="2"/>
</dbReference>
<dbReference type="Pfam" id="PF02753">
    <property type="entry name" value="PapD_C"/>
    <property type="match status" value="1"/>
</dbReference>
<dbReference type="InterPro" id="IPR016148">
    <property type="entry name" value="Pili_assmbl_chaperone_C"/>
</dbReference>
<dbReference type="InterPro" id="IPR016147">
    <property type="entry name" value="Pili_assmbl_chaperone_N"/>
</dbReference>
<evidence type="ECO:0000256" key="8">
    <source>
        <dbReference type="RuleBase" id="RU003918"/>
    </source>
</evidence>
<dbReference type="InterPro" id="IPR036316">
    <property type="entry name" value="Pili_assmbl_chap_C_dom_sf"/>
</dbReference>
<dbReference type="InterPro" id="IPR050643">
    <property type="entry name" value="Periplasmic_pilus_chap"/>
</dbReference>
<keyword evidence="5" id="KW-0574">Periplasm</keyword>
<evidence type="ECO:0000259" key="10">
    <source>
        <dbReference type="Pfam" id="PF00345"/>
    </source>
</evidence>
<keyword evidence="7" id="KW-0393">Immunoglobulin domain</keyword>
<evidence type="ECO:0000256" key="7">
    <source>
        <dbReference type="ARBA" id="ARBA00023319"/>
    </source>
</evidence>
<dbReference type="RefSeq" id="WP_347794437.1">
    <property type="nucleotide sequence ID" value="NZ_JAYMYY010000002.1"/>
</dbReference>
<feature type="chain" id="PRO_5046238644" evidence="9">
    <location>
        <begin position="27"/>
        <end position="247"/>
    </location>
</feature>
<reference evidence="12 13" key="1">
    <citation type="submission" date="2024-01" db="EMBL/GenBank/DDBJ databases">
        <title>Pseudocitrobacter sp. Endophytic strain Cyp-38L.</title>
        <authorList>
            <person name="Amer M.A."/>
            <person name="Hamed S.M."/>
        </authorList>
    </citation>
    <scope>NUCLEOTIDE SEQUENCE [LARGE SCALE GENOMIC DNA]</scope>
    <source>
        <strain evidence="12 13">Cyp38S</strain>
    </source>
</reference>
<comment type="caution">
    <text evidence="12">The sequence shown here is derived from an EMBL/GenBank/DDBJ whole genome shotgun (WGS) entry which is preliminary data.</text>
</comment>
<gene>
    <name evidence="12" type="ORF">VSR74_09145</name>
</gene>
<dbReference type="PANTHER" id="PTHR30251:SF2">
    <property type="entry name" value="FIMBRIAL CHAPERONE YADV-RELATED"/>
    <property type="match status" value="1"/>
</dbReference>
<evidence type="ECO:0000256" key="3">
    <source>
        <dbReference type="ARBA" id="ARBA00022558"/>
    </source>
</evidence>
<evidence type="ECO:0000256" key="4">
    <source>
        <dbReference type="ARBA" id="ARBA00022729"/>
    </source>
</evidence>
<evidence type="ECO:0000256" key="6">
    <source>
        <dbReference type="ARBA" id="ARBA00023186"/>
    </source>
</evidence>
<dbReference type="Pfam" id="PF00345">
    <property type="entry name" value="PapD_N"/>
    <property type="match status" value="1"/>
</dbReference>
<dbReference type="InterPro" id="IPR013783">
    <property type="entry name" value="Ig-like_fold"/>
</dbReference>
<comment type="subcellular location">
    <subcellularLocation>
        <location evidence="1 8">Periplasm</location>
    </subcellularLocation>
</comment>
<accession>A0ABV0HHN3</accession>
<organism evidence="12 13">
    <name type="scientific">Pseudocitrobacter cyperus</name>
    <dbReference type="NCBI Taxonomy" id="3112843"/>
    <lineage>
        <taxon>Bacteria</taxon>
        <taxon>Pseudomonadati</taxon>
        <taxon>Pseudomonadota</taxon>
        <taxon>Gammaproteobacteria</taxon>
        <taxon>Enterobacterales</taxon>
        <taxon>Enterobacteriaceae</taxon>
        <taxon>Pseudocitrobacter</taxon>
    </lineage>
</organism>
<sequence length="247" mass="26972">MIRIRQPLFSALVVAFSLTVSQSACADIVLSSTRIIYKAAMKDATIRMENKGERPLLVQSWFDTGDQNADPGSINVPFVATPPVSRVDAKQGQTVKVTYTGSQPLASDRESIFWFNVLEVPPKLPDSEAKGKNLLQLAFRTRIKLFYRPDGLEGTASEAPAKQQWQLRQTGGHAVIHITNPTPFYISFNSINLQAAGKRYLLNSSMIAPKSDLDEQVQGLSSRPASASIEYSAISDFGGVIKGNVAL</sequence>
<evidence type="ECO:0000256" key="9">
    <source>
        <dbReference type="SAM" id="SignalP"/>
    </source>
</evidence>
<dbReference type="PRINTS" id="PR00969">
    <property type="entry name" value="CHAPERONPILI"/>
</dbReference>